<keyword evidence="1" id="KW-0812">Transmembrane</keyword>
<gene>
    <name evidence="2" type="ORF">FVO59_02645</name>
</gene>
<accession>A0A7D8ALP2</accession>
<feature type="transmembrane region" description="Helical" evidence="1">
    <location>
        <begin position="25"/>
        <end position="46"/>
    </location>
</feature>
<sequence>MDEPTTAALDDASARLSSPAPRTRWAAIIWGVCFAAVAWFGIWMLSATTRQNAITDWFASLSPGTMTATVLLGVGVLVLISGLVGLIRRMQRRGLATD</sequence>
<dbReference type="Proteomes" id="UP000515708">
    <property type="component" value="Chromosome"/>
</dbReference>
<evidence type="ECO:0000313" key="2">
    <source>
        <dbReference type="EMBL" id="QMU98569.1"/>
    </source>
</evidence>
<keyword evidence="1" id="KW-0472">Membrane</keyword>
<evidence type="ECO:0000256" key="1">
    <source>
        <dbReference type="SAM" id="Phobius"/>
    </source>
</evidence>
<reference evidence="2 3" key="1">
    <citation type="journal article" date="2020" name="Front. Microbiol.">
        <title>Design of Bacterial Strain-Specific qPCR Assays Using NGS Data and Publicly Available Resources and Its Application to Track Biocontrol Strains.</title>
        <authorList>
            <person name="Hernandez I."/>
            <person name="Sant C."/>
            <person name="Martinez R."/>
            <person name="Fernandez C."/>
        </authorList>
    </citation>
    <scope>NUCLEOTIDE SEQUENCE [LARGE SCALE GENOMIC DNA]</scope>
    <source>
        <strain evidence="2 3">B24</strain>
    </source>
</reference>
<proteinExistence type="predicted"/>
<feature type="transmembrane region" description="Helical" evidence="1">
    <location>
        <begin position="66"/>
        <end position="87"/>
    </location>
</feature>
<protein>
    <submittedName>
        <fullName evidence="2">Uncharacterized protein</fullName>
    </submittedName>
</protein>
<name>A0A7D8ALP2_9MICO</name>
<dbReference type="EMBL" id="CP043732">
    <property type="protein sequence ID" value="QMU98569.1"/>
    <property type="molecule type" value="Genomic_DNA"/>
</dbReference>
<keyword evidence="1" id="KW-1133">Transmembrane helix</keyword>
<dbReference type="AlphaFoldDB" id="A0A7D8ALP2"/>
<organism evidence="2 3">
    <name type="scientific">Microbacterium esteraromaticum</name>
    <dbReference type="NCBI Taxonomy" id="57043"/>
    <lineage>
        <taxon>Bacteria</taxon>
        <taxon>Bacillati</taxon>
        <taxon>Actinomycetota</taxon>
        <taxon>Actinomycetes</taxon>
        <taxon>Micrococcales</taxon>
        <taxon>Microbacteriaceae</taxon>
        <taxon>Microbacterium</taxon>
    </lineage>
</organism>
<evidence type="ECO:0000313" key="3">
    <source>
        <dbReference type="Proteomes" id="UP000515708"/>
    </source>
</evidence>